<gene>
    <name evidence="4" type="primary">atpD</name>
    <name evidence="6" type="ORF">DRO04_00985</name>
</gene>
<keyword evidence="4" id="KW-0375">Hydrogen ion transport</keyword>
<evidence type="ECO:0000256" key="3">
    <source>
        <dbReference type="ARBA" id="ARBA00023065"/>
    </source>
</evidence>
<accession>A0A497JHU6</accession>
<evidence type="ECO:0000256" key="2">
    <source>
        <dbReference type="ARBA" id="ARBA00022448"/>
    </source>
</evidence>
<comment type="caution">
    <text evidence="6">The sequence shown here is derived from an EMBL/GenBank/DDBJ whole genome shotgun (WGS) entry which is preliminary data.</text>
</comment>
<sequence length="210" mass="24420">MEKGGIKMPQIKATRMELLKTKKKLKLAEHGHKLLKEKRDALIMEFFSTLREIKQLRKQIGNKLLEAENALQRAEALQGIHNIERIALGIAEEPTIEMTTKNVMSVLVPSVKEVKTKVEWFGFFESTSELNYAVKTYRELLPTLVKLCAKQLALQKLAEEIQKTKRKVNSLEYIIIPKIKKTQKSIKFKLEEMERENFTRLKKIKEATQK</sequence>
<evidence type="ECO:0000256" key="1">
    <source>
        <dbReference type="ARBA" id="ARBA00005850"/>
    </source>
</evidence>
<comment type="subunit">
    <text evidence="4">Has multiple subunits with at least A(3), B(3), C, D, E, F, H, I and proteolipid K(x).</text>
</comment>
<keyword evidence="5" id="KW-0175">Coiled coil</keyword>
<keyword evidence="4" id="KW-0472">Membrane</keyword>
<dbReference type="Pfam" id="PF01813">
    <property type="entry name" value="ATP-synt_D"/>
    <property type="match status" value="1"/>
</dbReference>
<dbReference type="GO" id="GO:0046933">
    <property type="term" value="F:proton-transporting ATP synthase activity, rotational mechanism"/>
    <property type="evidence" value="ECO:0007669"/>
    <property type="project" value="UniProtKB-UniRule"/>
</dbReference>
<proteinExistence type="inferred from homology"/>
<dbReference type="EMBL" id="QMWP01000026">
    <property type="protein sequence ID" value="RLG70871.1"/>
    <property type="molecule type" value="Genomic_DNA"/>
</dbReference>
<organism evidence="6 7">
    <name type="scientific">Candidatus Iainarchaeum sp</name>
    <dbReference type="NCBI Taxonomy" id="3101447"/>
    <lineage>
        <taxon>Archaea</taxon>
        <taxon>Candidatus Iainarchaeota</taxon>
        <taxon>Candidatus Iainarchaeia</taxon>
        <taxon>Candidatus Iainarchaeales</taxon>
        <taxon>Candidatus Iainarchaeaceae</taxon>
        <taxon>Candidatus Iainarchaeum</taxon>
    </lineage>
</organism>
<evidence type="ECO:0000256" key="5">
    <source>
        <dbReference type="SAM" id="Coils"/>
    </source>
</evidence>
<evidence type="ECO:0000313" key="6">
    <source>
        <dbReference type="EMBL" id="RLG70871.1"/>
    </source>
</evidence>
<dbReference type="GO" id="GO:0005524">
    <property type="term" value="F:ATP binding"/>
    <property type="evidence" value="ECO:0007669"/>
    <property type="project" value="UniProtKB-UniRule"/>
</dbReference>
<protein>
    <recommendedName>
        <fullName evidence="4">A-type ATP synthase subunit D</fullName>
    </recommendedName>
</protein>
<comment type="function">
    <text evidence="4">Component of the A-type ATP synthase that produces ATP from ADP in the presence of a proton gradient across the membrane.</text>
</comment>
<dbReference type="GO" id="GO:0046961">
    <property type="term" value="F:proton-transporting ATPase activity, rotational mechanism"/>
    <property type="evidence" value="ECO:0007669"/>
    <property type="project" value="InterPro"/>
</dbReference>
<keyword evidence="4" id="KW-1003">Cell membrane</keyword>
<dbReference type="NCBIfam" id="TIGR00309">
    <property type="entry name" value="V_ATPase_subD"/>
    <property type="match status" value="1"/>
</dbReference>
<keyword evidence="2 4" id="KW-0813">Transport</keyword>
<dbReference type="InterPro" id="IPR002699">
    <property type="entry name" value="V_ATPase_D"/>
</dbReference>
<dbReference type="HAMAP" id="MF_00271">
    <property type="entry name" value="ATP_synth_D_arch"/>
    <property type="match status" value="1"/>
</dbReference>
<dbReference type="GO" id="GO:0005886">
    <property type="term" value="C:plasma membrane"/>
    <property type="evidence" value="ECO:0007669"/>
    <property type="project" value="UniProtKB-SubCell"/>
</dbReference>
<evidence type="ECO:0000313" key="7">
    <source>
        <dbReference type="Proteomes" id="UP000278031"/>
    </source>
</evidence>
<reference evidence="6 7" key="1">
    <citation type="submission" date="2018-06" db="EMBL/GenBank/DDBJ databases">
        <title>Extensive metabolic versatility and redundancy in microbially diverse, dynamic hydrothermal sediments.</title>
        <authorList>
            <person name="Dombrowski N."/>
            <person name="Teske A."/>
            <person name="Baker B.J."/>
        </authorList>
    </citation>
    <scope>NUCLEOTIDE SEQUENCE [LARGE SCALE GENOMIC DNA]</scope>
    <source>
        <strain evidence="6">B51_G17</strain>
    </source>
</reference>
<dbReference type="Gene3D" id="1.10.287.3240">
    <property type="match status" value="1"/>
</dbReference>
<dbReference type="GO" id="GO:0042777">
    <property type="term" value="P:proton motive force-driven plasma membrane ATP synthesis"/>
    <property type="evidence" value="ECO:0007669"/>
    <property type="project" value="UniProtKB-UniRule"/>
</dbReference>
<comment type="similarity">
    <text evidence="1 4">Belongs to the V-ATPase D subunit family.</text>
</comment>
<comment type="subcellular location">
    <subcellularLocation>
        <location evidence="4">Cell membrane</location>
        <topology evidence="4">Peripheral membrane protein</topology>
    </subcellularLocation>
</comment>
<evidence type="ECO:0000256" key="4">
    <source>
        <dbReference type="HAMAP-Rule" id="MF_00271"/>
    </source>
</evidence>
<name>A0A497JHU6_9ARCH</name>
<dbReference type="AlphaFoldDB" id="A0A497JHU6"/>
<dbReference type="PANTHER" id="PTHR11671">
    <property type="entry name" value="V-TYPE ATP SYNTHASE SUBUNIT D"/>
    <property type="match status" value="1"/>
</dbReference>
<keyword evidence="6" id="KW-0378">Hydrolase</keyword>
<feature type="coiled-coil region" evidence="5">
    <location>
        <begin position="50"/>
        <end position="77"/>
    </location>
</feature>
<keyword evidence="3 4" id="KW-0406">Ion transport</keyword>
<keyword evidence="4" id="KW-0066">ATP synthesis</keyword>
<dbReference type="GO" id="GO:0016787">
    <property type="term" value="F:hydrolase activity"/>
    <property type="evidence" value="ECO:0007669"/>
    <property type="project" value="UniProtKB-KW"/>
</dbReference>
<dbReference type="Proteomes" id="UP000278031">
    <property type="component" value="Unassembled WGS sequence"/>
</dbReference>